<evidence type="ECO:0000313" key="2">
    <source>
        <dbReference type="Proteomes" id="UP000800038"/>
    </source>
</evidence>
<evidence type="ECO:0000313" key="1">
    <source>
        <dbReference type="EMBL" id="KAF1942817.1"/>
    </source>
</evidence>
<gene>
    <name evidence="1" type="ORF">EJ02DRAFT_344672</name>
</gene>
<name>A0A6A5T0Z8_9PLEO</name>
<sequence length="94" mass="10854">KKKVKTYNSRDSPVVTHLTTSPPVRGLTCGERTGSSVLLYLWSYVAVRVTDFLYIFVLSHEHADWPPLCRKKVMGSHSTTAGLNLRLEWYIYYF</sequence>
<accession>A0A6A5T0Z8</accession>
<dbReference type="Proteomes" id="UP000800038">
    <property type="component" value="Unassembled WGS sequence"/>
</dbReference>
<proteinExistence type="predicted"/>
<dbReference type="EMBL" id="ML976031">
    <property type="protein sequence ID" value="KAF1942817.1"/>
    <property type="molecule type" value="Genomic_DNA"/>
</dbReference>
<protein>
    <submittedName>
        <fullName evidence="1">Uncharacterized protein</fullName>
    </submittedName>
</protein>
<dbReference type="OrthoDB" id="3763505at2759"/>
<keyword evidence="2" id="KW-1185">Reference proteome</keyword>
<feature type="non-terminal residue" evidence="1">
    <location>
        <position position="1"/>
    </location>
</feature>
<dbReference type="AlphaFoldDB" id="A0A6A5T0Z8"/>
<reference evidence="1" key="1">
    <citation type="journal article" date="2020" name="Stud. Mycol.">
        <title>101 Dothideomycetes genomes: a test case for predicting lifestyles and emergence of pathogens.</title>
        <authorList>
            <person name="Haridas S."/>
            <person name="Albert R."/>
            <person name="Binder M."/>
            <person name="Bloem J."/>
            <person name="Labutti K."/>
            <person name="Salamov A."/>
            <person name="Andreopoulos B."/>
            <person name="Baker S."/>
            <person name="Barry K."/>
            <person name="Bills G."/>
            <person name="Bluhm B."/>
            <person name="Cannon C."/>
            <person name="Castanera R."/>
            <person name="Culley D."/>
            <person name="Daum C."/>
            <person name="Ezra D."/>
            <person name="Gonzalez J."/>
            <person name="Henrissat B."/>
            <person name="Kuo A."/>
            <person name="Liang C."/>
            <person name="Lipzen A."/>
            <person name="Lutzoni F."/>
            <person name="Magnuson J."/>
            <person name="Mondo S."/>
            <person name="Nolan M."/>
            <person name="Ohm R."/>
            <person name="Pangilinan J."/>
            <person name="Park H.-J."/>
            <person name="Ramirez L."/>
            <person name="Alfaro M."/>
            <person name="Sun H."/>
            <person name="Tritt A."/>
            <person name="Yoshinaga Y."/>
            <person name="Zwiers L.-H."/>
            <person name="Turgeon B."/>
            <person name="Goodwin S."/>
            <person name="Spatafora J."/>
            <person name="Crous P."/>
            <person name="Grigoriev I."/>
        </authorList>
    </citation>
    <scope>NUCLEOTIDE SEQUENCE</scope>
    <source>
        <strain evidence="1">CBS 161.51</strain>
    </source>
</reference>
<organism evidence="1 2">
    <name type="scientific">Clathrospora elynae</name>
    <dbReference type="NCBI Taxonomy" id="706981"/>
    <lineage>
        <taxon>Eukaryota</taxon>
        <taxon>Fungi</taxon>
        <taxon>Dikarya</taxon>
        <taxon>Ascomycota</taxon>
        <taxon>Pezizomycotina</taxon>
        <taxon>Dothideomycetes</taxon>
        <taxon>Pleosporomycetidae</taxon>
        <taxon>Pleosporales</taxon>
        <taxon>Diademaceae</taxon>
        <taxon>Clathrospora</taxon>
    </lineage>
</organism>